<proteinExistence type="predicted"/>
<name>A0A2T4C1Q7_TRILO</name>
<accession>A0A2T4C1Q7</accession>
<evidence type="ECO:0000313" key="3">
    <source>
        <dbReference type="Proteomes" id="UP000240760"/>
    </source>
</evidence>
<evidence type="ECO:0000256" key="1">
    <source>
        <dbReference type="SAM" id="SignalP"/>
    </source>
</evidence>
<dbReference type="EMBL" id="KZ679133">
    <property type="protein sequence ID" value="PTB75482.1"/>
    <property type="molecule type" value="Genomic_DNA"/>
</dbReference>
<protein>
    <recommendedName>
        <fullName evidence="4">Zincin</fullName>
    </recommendedName>
</protein>
<evidence type="ECO:0008006" key="4">
    <source>
        <dbReference type="Google" id="ProtNLM"/>
    </source>
</evidence>
<keyword evidence="1" id="KW-0732">Signal</keyword>
<feature type="signal peptide" evidence="1">
    <location>
        <begin position="1"/>
        <end position="20"/>
    </location>
</feature>
<dbReference type="OrthoDB" id="4485185at2759"/>
<dbReference type="AlphaFoldDB" id="A0A2T4C1Q7"/>
<organism evidence="2 3">
    <name type="scientific">Trichoderma longibrachiatum ATCC 18648</name>
    <dbReference type="NCBI Taxonomy" id="983965"/>
    <lineage>
        <taxon>Eukaryota</taxon>
        <taxon>Fungi</taxon>
        <taxon>Dikarya</taxon>
        <taxon>Ascomycota</taxon>
        <taxon>Pezizomycotina</taxon>
        <taxon>Sordariomycetes</taxon>
        <taxon>Hypocreomycetidae</taxon>
        <taxon>Hypocreales</taxon>
        <taxon>Hypocreaceae</taxon>
        <taxon>Trichoderma</taxon>
    </lineage>
</organism>
<dbReference type="Proteomes" id="UP000240760">
    <property type="component" value="Unassembled WGS sequence"/>
</dbReference>
<evidence type="ECO:0000313" key="2">
    <source>
        <dbReference type="EMBL" id="PTB75482.1"/>
    </source>
</evidence>
<reference evidence="2 3" key="1">
    <citation type="submission" date="2016-07" db="EMBL/GenBank/DDBJ databases">
        <title>Multiple horizontal gene transfer events from other fungi enriched the ability of initially mycotrophic Trichoderma (Ascomycota) to feed on dead plant biomass.</title>
        <authorList>
            <consortium name="DOE Joint Genome Institute"/>
            <person name="Aerts A."/>
            <person name="Atanasova L."/>
            <person name="Chenthamara K."/>
            <person name="Zhang J."/>
            <person name="Grujic M."/>
            <person name="Henrissat B."/>
            <person name="Kuo A."/>
            <person name="Salamov A."/>
            <person name="Lipzen A."/>
            <person name="Labutti K."/>
            <person name="Barry K."/>
            <person name="Miao Y."/>
            <person name="Rahimi M.J."/>
            <person name="Shen Q."/>
            <person name="Grigoriev I.V."/>
            <person name="Kubicek C.P."/>
            <person name="Druzhinina I.S."/>
        </authorList>
    </citation>
    <scope>NUCLEOTIDE SEQUENCE [LARGE SCALE GENOMIC DNA]</scope>
    <source>
        <strain evidence="2 3">ATCC 18648</strain>
    </source>
</reference>
<gene>
    <name evidence="2" type="ORF">M440DRAFT_1470524</name>
</gene>
<keyword evidence="3" id="KW-1185">Reference proteome</keyword>
<feature type="chain" id="PRO_5015474622" description="Zincin" evidence="1">
    <location>
        <begin position="21"/>
        <end position="397"/>
    </location>
</feature>
<sequence length="397" mass="45658">MARSFFFFVQLCTLLALTLGTSSMPADRPRGNHTYISPRGKNAKNTVFFICQAPEFEDELLEAFEDAERIVLNLWHSLDKLMEMFVPDGSGALLPNKKYMRDRTFDEQNVLMTYNNLFMATALTRFNNGQPTIGTPNLLISCSEDEWLFEKRLDGRNWTDVYPHETNPTRNAPQHRLTYMLARECAPHSEWAGTREFIGMDGLCREHDHQEIRYMGSLAIKTGDDWSAYLSHPYDDAFDEVLTFCPMNRQKYMNFHRQNLDNALDATLLNVPWGGNPTDYQREAFETMVYDRLDLSWVGKHLVSTVIHELSHSVAFTPPGRALECKRGENRGMDTSHALNCLWAVAGGRDGVDENGFAQGHRDAEIFSMLAMALWINSATWWRDLHARKRVLDPRLM</sequence>